<name>A0A2T1EQ96_9CYAN</name>
<dbReference type="SUPFAM" id="SSF57997">
    <property type="entry name" value="Tropomyosin"/>
    <property type="match status" value="1"/>
</dbReference>
<evidence type="ECO:0000256" key="1">
    <source>
        <dbReference type="SAM" id="Coils"/>
    </source>
</evidence>
<keyword evidence="1" id="KW-0175">Coiled coil</keyword>
<dbReference type="RefSeq" id="WP_106254567.1">
    <property type="nucleotide sequence ID" value="NZ_CAWNSW010000036.1"/>
</dbReference>
<evidence type="ECO:0000256" key="2">
    <source>
        <dbReference type="SAM" id="Phobius"/>
    </source>
</evidence>
<reference evidence="3 4" key="2">
    <citation type="submission" date="2018-03" db="EMBL/GenBank/DDBJ databases">
        <title>The ancient ancestry and fast evolution of plastids.</title>
        <authorList>
            <person name="Moore K.R."/>
            <person name="Magnabosco C."/>
            <person name="Momper L."/>
            <person name="Gold D.A."/>
            <person name="Bosak T."/>
            <person name="Fournier G.P."/>
        </authorList>
    </citation>
    <scope>NUCLEOTIDE SEQUENCE [LARGE SCALE GENOMIC DNA]</scope>
    <source>
        <strain evidence="3 4">ULC18</strain>
    </source>
</reference>
<keyword evidence="2" id="KW-0472">Membrane</keyword>
<dbReference type="EMBL" id="PVWK01000011">
    <property type="protein sequence ID" value="PSB34891.1"/>
    <property type="molecule type" value="Genomic_DNA"/>
</dbReference>
<sequence>MNSNFYPNLKRSLSVNPWILIIVCLLPIGIGSIYFIQEHRYQTEKTEKVALQEELSKAKNSLQNIQNQISKDSAQIESANQEIKSLKTRLENSSKETQELRNKLTSVDKTAKALSTQISTQKSAFTQCMTQVGNIVETTRPLYQKIQEYGLSRKTLSMFPQGLTALGKFTELHAVWEGKACKESQQLSSNQ</sequence>
<protein>
    <submittedName>
        <fullName evidence="3">Uncharacterized protein</fullName>
    </submittedName>
</protein>
<dbReference type="Gene3D" id="1.10.287.1490">
    <property type="match status" value="1"/>
</dbReference>
<feature type="transmembrane region" description="Helical" evidence="2">
    <location>
        <begin position="15"/>
        <end position="36"/>
    </location>
</feature>
<keyword evidence="2" id="KW-1133">Transmembrane helix</keyword>
<feature type="coiled-coil region" evidence="1">
    <location>
        <begin position="41"/>
        <end position="103"/>
    </location>
</feature>
<dbReference type="AlphaFoldDB" id="A0A2T1EQ96"/>
<proteinExistence type="predicted"/>
<dbReference type="Proteomes" id="UP000239576">
    <property type="component" value="Unassembled WGS sequence"/>
</dbReference>
<evidence type="ECO:0000313" key="3">
    <source>
        <dbReference type="EMBL" id="PSB34891.1"/>
    </source>
</evidence>
<gene>
    <name evidence="3" type="ORF">C7B82_01595</name>
</gene>
<organism evidence="3 4">
    <name type="scientific">Stenomitos frigidus ULC18</name>
    <dbReference type="NCBI Taxonomy" id="2107698"/>
    <lineage>
        <taxon>Bacteria</taxon>
        <taxon>Bacillati</taxon>
        <taxon>Cyanobacteriota</taxon>
        <taxon>Cyanophyceae</taxon>
        <taxon>Leptolyngbyales</taxon>
        <taxon>Leptolyngbyaceae</taxon>
        <taxon>Stenomitos</taxon>
    </lineage>
</organism>
<accession>A0A2T1EQ96</accession>
<comment type="caution">
    <text evidence="3">The sequence shown here is derived from an EMBL/GenBank/DDBJ whole genome shotgun (WGS) entry which is preliminary data.</text>
</comment>
<keyword evidence="2" id="KW-0812">Transmembrane</keyword>
<keyword evidence="4" id="KW-1185">Reference proteome</keyword>
<evidence type="ECO:0000313" key="4">
    <source>
        <dbReference type="Proteomes" id="UP000239576"/>
    </source>
</evidence>
<reference evidence="4" key="1">
    <citation type="submission" date="2018-02" db="EMBL/GenBank/DDBJ databases">
        <authorList>
            <person name="Moore K."/>
            <person name="Momper L."/>
        </authorList>
    </citation>
    <scope>NUCLEOTIDE SEQUENCE [LARGE SCALE GENOMIC DNA]</scope>
    <source>
        <strain evidence="4">ULC18</strain>
    </source>
</reference>